<comment type="caution">
    <text evidence="1">The sequence shown here is derived from an EMBL/GenBank/DDBJ whole genome shotgun (WGS) entry which is preliminary data.</text>
</comment>
<dbReference type="RefSeq" id="WP_394458376.1">
    <property type="nucleotide sequence ID" value="NZ_JBIGHZ010000001.1"/>
</dbReference>
<accession>A0ABW7FRR0</accession>
<dbReference type="Proteomes" id="UP001606099">
    <property type="component" value="Unassembled WGS sequence"/>
</dbReference>
<dbReference type="EMBL" id="JBIGHZ010000001">
    <property type="protein sequence ID" value="MFG6447017.1"/>
    <property type="molecule type" value="Genomic_DNA"/>
</dbReference>
<protein>
    <recommendedName>
        <fullName evidence="3">DUF721 domain-containing protein</fullName>
    </recommendedName>
</protein>
<organism evidence="1 2">
    <name type="scientific">Roseateles rivi</name>
    <dbReference type="NCBI Taxonomy" id="3299028"/>
    <lineage>
        <taxon>Bacteria</taxon>
        <taxon>Pseudomonadati</taxon>
        <taxon>Pseudomonadota</taxon>
        <taxon>Betaproteobacteria</taxon>
        <taxon>Burkholderiales</taxon>
        <taxon>Sphaerotilaceae</taxon>
        <taxon>Roseateles</taxon>
    </lineage>
</organism>
<proteinExistence type="predicted"/>
<name>A0ABW7FRR0_9BURK</name>
<sequence length="91" mass="10088">MAELLQRHDGLARLGALLHASKQRMEIVRPCLPGALTRFVTPGAVDAEGWTLLAANAAIAAKLRHIHPHMELLLREQGMQPWRIRIKLLAG</sequence>
<evidence type="ECO:0000313" key="2">
    <source>
        <dbReference type="Proteomes" id="UP001606099"/>
    </source>
</evidence>
<evidence type="ECO:0008006" key="3">
    <source>
        <dbReference type="Google" id="ProtNLM"/>
    </source>
</evidence>
<gene>
    <name evidence="1" type="ORF">ACG0Z6_02035</name>
</gene>
<evidence type="ECO:0000313" key="1">
    <source>
        <dbReference type="EMBL" id="MFG6447017.1"/>
    </source>
</evidence>
<keyword evidence="2" id="KW-1185">Reference proteome</keyword>
<reference evidence="1 2" key="1">
    <citation type="submission" date="2024-08" db="EMBL/GenBank/DDBJ databases">
        <authorList>
            <person name="Lu H."/>
        </authorList>
    </citation>
    <scope>NUCLEOTIDE SEQUENCE [LARGE SCALE GENOMIC DNA]</scope>
    <source>
        <strain evidence="1 2">BYS180W</strain>
    </source>
</reference>